<protein>
    <submittedName>
        <fullName evidence="6">Uncharacterized protein</fullName>
    </submittedName>
</protein>
<dbReference type="PANTHER" id="PTHR18937:SF12">
    <property type="entry name" value="STRUCTURAL MAINTENANCE OF CHROMOSOMES PROTEIN"/>
    <property type="match status" value="1"/>
</dbReference>
<evidence type="ECO:0000256" key="4">
    <source>
        <dbReference type="ARBA" id="ARBA00023306"/>
    </source>
</evidence>
<evidence type="ECO:0000256" key="5">
    <source>
        <dbReference type="SAM" id="MobiDB-lite"/>
    </source>
</evidence>
<comment type="caution">
    <text evidence="6">The sequence shown here is derived from an EMBL/GenBank/DDBJ whole genome shotgun (WGS) entry which is preliminary data.</text>
</comment>
<keyword evidence="7" id="KW-1185">Reference proteome</keyword>
<organism evidence="6 7">
    <name type="scientific">Hibiscus sabdariffa</name>
    <name type="common">roselle</name>
    <dbReference type="NCBI Taxonomy" id="183260"/>
    <lineage>
        <taxon>Eukaryota</taxon>
        <taxon>Viridiplantae</taxon>
        <taxon>Streptophyta</taxon>
        <taxon>Embryophyta</taxon>
        <taxon>Tracheophyta</taxon>
        <taxon>Spermatophyta</taxon>
        <taxon>Magnoliopsida</taxon>
        <taxon>eudicotyledons</taxon>
        <taxon>Gunneridae</taxon>
        <taxon>Pentapetalae</taxon>
        <taxon>rosids</taxon>
        <taxon>malvids</taxon>
        <taxon>Malvales</taxon>
        <taxon>Malvaceae</taxon>
        <taxon>Malvoideae</taxon>
        <taxon>Hibiscus</taxon>
    </lineage>
</organism>
<accession>A0ABR2F668</accession>
<evidence type="ECO:0000256" key="3">
    <source>
        <dbReference type="ARBA" id="ARBA00023242"/>
    </source>
</evidence>
<proteinExistence type="predicted"/>
<evidence type="ECO:0000256" key="2">
    <source>
        <dbReference type="ARBA" id="ARBA00022776"/>
    </source>
</evidence>
<name>A0ABR2F668_9ROSI</name>
<dbReference type="PANTHER" id="PTHR18937">
    <property type="entry name" value="STRUCTURAL MAINTENANCE OF CHROMOSOMES SMC FAMILY MEMBER"/>
    <property type="match status" value="1"/>
</dbReference>
<evidence type="ECO:0000313" key="6">
    <source>
        <dbReference type="EMBL" id="KAK8572495.1"/>
    </source>
</evidence>
<keyword evidence="3" id="KW-0539">Nucleus</keyword>
<feature type="compositionally biased region" description="Basic and acidic residues" evidence="5">
    <location>
        <begin position="270"/>
        <end position="282"/>
    </location>
</feature>
<feature type="compositionally biased region" description="Acidic residues" evidence="5">
    <location>
        <begin position="256"/>
        <end position="267"/>
    </location>
</feature>
<feature type="region of interest" description="Disordered" evidence="5">
    <location>
        <begin position="254"/>
        <end position="282"/>
    </location>
</feature>
<dbReference type="EMBL" id="JBBPBM010000008">
    <property type="protein sequence ID" value="KAK8572495.1"/>
    <property type="molecule type" value="Genomic_DNA"/>
</dbReference>
<dbReference type="Proteomes" id="UP001472677">
    <property type="component" value="Unassembled WGS sequence"/>
</dbReference>
<reference evidence="6 7" key="1">
    <citation type="journal article" date="2024" name="G3 (Bethesda)">
        <title>Genome assembly of Hibiscus sabdariffa L. provides insights into metabolisms of medicinal natural products.</title>
        <authorList>
            <person name="Kim T."/>
        </authorList>
    </citation>
    <scope>NUCLEOTIDE SEQUENCE [LARGE SCALE GENOMIC DNA]</scope>
    <source>
        <strain evidence="6">TK-2024</strain>
        <tissue evidence="6">Old leaves</tissue>
    </source>
</reference>
<sequence length="282" mass="31572">MQDRRPSDREKIEADFKQKIDAIVSEIERTAPNLKALDQYKNLQEKGRGVTEEFELARKEEKQVVDAEEIRVVHGSFRNIDRIYKQLTKSDENTGKECIKYLKEQRLPPQDFHPSSVGTPNHWEAKVLSWTGERFKVVSVDGILLSKSGTMTGGTSGGMEARSNKWDDKKIEGKTCADKVQLGVKPVQVWRIKDVSSTSTEPVAGAIDNVPTETGKVANVIDGEPEHHLPGTENLLDIEQAIVESNDAEQAIVESNDTEQDIVDSNDVDFPSKKGEGQREMR</sequence>
<evidence type="ECO:0000256" key="1">
    <source>
        <dbReference type="ARBA" id="ARBA00022618"/>
    </source>
</evidence>
<dbReference type="InterPro" id="IPR036277">
    <property type="entry name" value="SMC_hinge_sf"/>
</dbReference>
<gene>
    <name evidence="6" type="ORF">V6N12_028548</name>
</gene>
<dbReference type="SUPFAM" id="SSF75553">
    <property type="entry name" value="Smc hinge domain"/>
    <property type="match status" value="1"/>
</dbReference>
<keyword evidence="2" id="KW-0498">Mitosis</keyword>
<evidence type="ECO:0000313" key="7">
    <source>
        <dbReference type="Proteomes" id="UP001472677"/>
    </source>
</evidence>
<keyword evidence="1" id="KW-0132">Cell division</keyword>
<keyword evidence="4" id="KW-0131">Cell cycle</keyword>